<dbReference type="PROSITE" id="PS51273">
    <property type="entry name" value="GATASE_TYPE_1"/>
    <property type="match status" value="1"/>
</dbReference>
<feature type="domain" description="FGAR-AT PurM N-terminal-like" evidence="18">
    <location>
        <begin position="793"/>
        <end position="946"/>
    </location>
</feature>
<feature type="domain" description="PurM-like C-terminal" evidence="15">
    <location>
        <begin position="978"/>
        <end position="1105"/>
    </location>
</feature>
<dbReference type="GeneID" id="24919576"/>
<comment type="pathway">
    <text evidence="1">Purine metabolism; IMP biosynthesis via de novo pathway; 5-amino-1-(5-phospho-D-ribosyl)imidazole from N(2)-formyl-N(1)-(5-phospho-D-ribosyl)glycinamide: step 1/2.</text>
</comment>
<dbReference type="SMART" id="SM01211">
    <property type="entry name" value="GATase_5"/>
    <property type="match status" value="1"/>
</dbReference>
<dbReference type="InterPro" id="IPR010918">
    <property type="entry name" value="PurM-like_C_dom"/>
</dbReference>
<comment type="catalytic activity">
    <reaction evidence="13">
        <text>N(2)-formyl-N(1)-(5-phospho-beta-D-ribosyl)glycinamide + L-glutamine + ATP + H2O = 2-formamido-N(1)-(5-O-phospho-beta-D-ribosyl)acetamidine + L-glutamate + ADP + phosphate + H(+)</text>
        <dbReference type="Rhea" id="RHEA:17129"/>
        <dbReference type="ChEBI" id="CHEBI:15377"/>
        <dbReference type="ChEBI" id="CHEBI:15378"/>
        <dbReference type="ChEBI" id="CHEBI:29985"/>
        <dbReference type="ChEBI" id="CHEBI:30616"/>
        <dbReference type="ChEBI" id="CHEBI:43474"/>
        <dbReference type="ChEBI" id="CHEBI:58359"/>
        <dbReference type="ChEBI" id="CHEBI:147286"/>
        <dbReference type="ChEBI" id="CHEBI:147287"/>
        <dbReference type="ChEBI" id="CHEBI:456216"/>
        <dbReference type="EC" id="6.3.5.3"/>
    </reaction>
</comment>
<dbReference type="SUPFAM" id="SSF82697">
    <property type="entry name" value="PurS-like"/>
    <property type="match status" value="1"/>
</dbReference>
<evidence type="ECO:0000259" key="17">
    <source>
        <dbReference type="Pfam" id="PF18076"/>
    </source>
</evidence>
<dbReference type="CDD" id="cd02203">
    <property type="entry name" value="PurL_repeat1"/>
    <property type="match status" value="1"/>
</dbReference>
<keyword evidence="7" id="KW-0658">Purine biosynthesis</keyword>
<keyword evidence="20" id="KW-1185">Reference proteome</keyword>
<dbReference type="UniPathway" id="UPA00074">
    <property type="reaction ID" value="UER00128"/>
</dbReference>
<dbReference type="Gene3D" id="3.40.50.880">
    <property type="match status" value="1"/>
</dbReference>
<comment type="similarity">
    <text evidence="2">In the N-terminal section; belongs to the FGAMS family.</text>
</comment>
<dbReference type="PANTHER" id="PTHR10099">
    <property type="entry name" value="PHOSPHORIBOSYLFORMYLGLYCINAMIDINE SYNTHASE"/>
    <property type="match status" value="1"/>
</dbReference>
<dbReference type="CDD" id="cd01740">
    <property type="entry name" value="GATase1_FGAR_AT"/>
    <property type="match status" value="1"/>
</dbReference>
<dbReference type="FunFam" id="3.30.1330.10:FF:000026">
    <property type="entry name" value="phosphoribosylformylglycinamidine synthase"/>
    <property type="match status" value="1"/>
</dbReference>
<dbReference type="Proteomes" id="UP000008312">
    <property type="component" value="Unassembled WGS sequence"/>
</dbReference>
<evidence type="ECO:0000313" key="19">
    <source>
        <dbReference type="EMBL" id="CBK22815.2"/>
    </source>
</evidence>
<dbReference type="SUPFAM" id="SSF55326">
    <property type="entry name" value="PurM N-terminal domain-like"/>
    <property type="match status" value="2"/>
</dbReference>
<evidence type="ECO:0000256" key="13">
    <source>
        <dbReference type="ARBA" id="ARBA00052585"/>
    </source>
</evidence>
<feature type="domain" description="Phosphoribosylformylglycinamidine synthase linker" evidence="16">
    <location>
        <begin position="316"/>
        <end position="365"/>
    </location>
</feature>
<dbReference type="InterPro" id="IPR041609">
    <property type="entry name" value="PurL_linker"/>
</dbReference>
<dbReference type="InterPro" id="IPR036604">
    <property type="entry name" value="PurS-like_sf"/>
</dbReference>
<dbReference type="SUPFAM" id="SSF109736">
    <property type="entry name" value="FGAM synthase PurL, linker domain"/>
    <property type="match status" value="1"/>
</dbReference>
<dbReference type="FunFam" id="3.40.50.880:FF:000008">
    <property type="entry name" value="Phosphoribosylformylglycinamidine synthase"/>
    <property type="match status" value="1"/>
</dbReference>
<dbReference type="Gene3D" id="3.30.1330.10">
    <property type="entry name" value="PurM-like, N-terminal domain"/>
    <property type="match status" value="2"/>
</dbReference>
<evidence type="ECO:0000256" key="11">
    <source>
        <dbReference type="ARBA" id="ARBA00029823"/>
    </source>
</evidence>
<dbReference type="Pfam" id="PF02769">
    <property type="entry name" value="AIRS_C"/>
    <property type="match status" value="2"/>
</dbReference>
<dbReference type="OrthoDB" id="6666987at2759"/>
<keyword evidence="5" id="KW-0479">Metal-binding</keyword>
<feature type="domain" description="Phosphoribosylformylglycinamidine synthase N-terminal" evidence="17">
    <location>
        <begin position="173"/>
        <end position="285"/>
    </location>
</feature>
<dbReference type="GO" id="GO:0006189">
    <property type="term" value="P:'de novo' IMP biosynthetic process"/>
    <property type="evidence" value="ECO:0007669"/>
    <property type="project" value="UniProtKB-UniPathway"/>
</dbReference>
<reference evidence="19" key="1">
    <citation type="submission" date="2010-02" db="EMBL/GenBank/DDBJ databases">
        <title>Sequencing and annotation of the Blastocystis hominis genome.</title>
        <authorList>
            <person name="Wincker P."/>
        </authorList>
    </citation>
    <scope>NUCLEOTIDE SEQUENCE</scope>
    <source>
        <strain evidence="19">Singapore isolate B</strain>
    </source>
</reference>
<dbReference type="GO" id="GO:0005737">
    <property type="term" value="C:cytoplasm"/>
    <property type="evidence" value="ECO:0007669"/>
    <property type="project" value="TreeGrafter"/>
</dbReference>
<dbReference type="GO" id="GO:0004642">
    <property type="term" value="F:phosphoribosylformylglycinamidine synthase activity"/>
    <property type="evidence" value="ECO:0007669"/>
    <property type="project" value="UniProtKB-EC"/>
</dbReference>
<dbReference type="RefSeq" id="XP_012896863.1">
    <property type="nucleotide sequence ID" value="XM_013041409.1"/>
</dbReference>
<dbReference type="EC" id="6.3.5.3" evidence="3"/>
<dbReference type="NCBIfam" id="TIGR01735">
    <property type="entry name" value="FGAM_synt"/>
    <property type="match status" value="1"/>
</dbReference>
<keyword evidence="9" id="KW-0460">Magnesium</keyword>
<evidence type="ECO:0000256" key="5">
    <source>
        <dbReference type="ARBA" id="ARBA00022723"/>
    </source>
</evidence>
<protein>
    <recommendedName>
        <fullName evidence="14">Phosphoribosylformylglycinamidine synthase</fullName>
        <ecNumber evidence="3">6.3.5.3</ecNumber>
    </recommendedName>
    <alternativeName>
        <fullName evidence="12">Formylglycinamide ribonucleotide amidotransferase</fullName>
    </alternativeName>
    <alternativeName>
        <fullName evidence="11">Formylglycinamide ribotide amidotransferase</fullName>
    </alternativeName>
</protein>
<dbReference type="Pfam" id="PF22689">
    <property type="entry name" value="FGAR-AT_PurM_N-like"/>
    <property type="match status" value="1"/>
</dbReference>
<dbReference type="Pfam" id="PF13507">
    <property type="entry name" value="GATase_5"/>
    <property type="match status" value="1"/>
</dbReference>
<dbReference type="InterPro" id="IPR010073">
    <property type="entry name" value="PurL_large"/>
</dbReference>
<evidence type="ECO:0000256" key="2">
    <source>
        <dbReference type="ARBA" id="ARBA00008608"/>
    </source>
</evidence>
<dbReference type="InterPro" id="IPR040707">
    <property type="entry name" value="FGAR-AT_N"/>
</dbReference>
<dbReference type="SUPFAM" id="SSF56042">
    <property type="entry name" value="PurM C-terminal domain-like"/>
    <property type="match status" value="2"/>
</dbReference>
<evidence type="ECO:0000256" key="9">
    <source>
        <dbReference type="ARBA" id="ARBA00022842"/>
    </source>
</evidence>
<organism evidence="19">
    <name type="scientific">Blastocystis hominis</name>
    <dbReference type="NCBI Taxonomy" id="12968"/>
    <lineage>
        <taxon>Eukaryota</taxon>
        <taxon>Sar</taxon>
        <taxon>Stramenopiles</taxon>
        <taxon>Bigyra</taxon>
        <taxon>Opalozoa</taxon>
        <taxon>Opalinata</taxon>
        <taxon>Blastocystidae</taxon>
        <taxon>Blastocystis</taxon>
    </lineage>
</organism>
<keyword evidence="8" id="KW-0067">ATP-binding</keyword>
<keyword evidence="10" id="KW-0315">Glutamine amidotransferase</keyword>
<dbReference type="CDD" id="cd02204">
    <property type="entry name" value="PurL_repeat2"/>
    <property type="match status" value="1"/>
</dbReference>
<dbReference type="Pfam" id="PF18076">
    <property type="entry name" value="FGAR-AT_N"/>
    <property type="match status" value="1"/>
</dbReference>
<accession>D8M426</accession>
<evidence type="ECO:0000259" key="15">
    <source>
        <dbReference type="Pfam" id="PF02769"/>
    </source>
</evidence>
<dbReference type="Pfam" id="PF18072">
    <property type="entry name" value="FGAR-AT_linker"/>
    <property type="match status" value="1"/>
</dbReference>
<dbReference type="EMBL" id="FN668651">
    <property type="protein sequence ID" value="CBK22815.2"/>
    <property type="molecule type" value="Genomic_DNA"/>
</dbReference>
<dbReference type="GO" id="GO:0046872">
    <property type="term" value="F:metal ion binding"/>
    <property type="evidence" value="ECO:0007669"/>
    <property type="project" value="UniProtKB-KW"/>
</dbReference>
<name>D8M426_BLAHO</name>
<sequence length="1440" mass="159734">MRFFGLLCKDILIWTQQTRENTAKSLNKISICHFRTTMPPSSVVASICSSLSTIKSDVSDSWNFCEIEECVEDTKVSRIVAIKVTYLLPLQQKKEENLSFFGGESFLDPRDFVATLLLSHIHIRTSFDIPFLILWKVVVHYFRTPGLTEAATDNLLRKSRKNVSEKIVKIETEFCYNIQISSEFTPEQKIVLTWLLSESYNPKGFGSEPFLKENDEKDYLTEVGPRLNFSTAWSTNAISIFHACGLDNIPRAECSRRYLLHCSEPLTAEEKDAFTKSVHDRMTEQPYLTRLTSFKLGIEPAPIKTYPVLARGKEELKELDAEFGLSFDEQDLAYYTHLFCDILKRDPTDVELFDIAQSNSEHSRHWFFGGNMVIDGEKKDRSLFRIVKDTLTEERRSNSVIAFNDNSSAIRGFEISTIQPETPGKPSKFVQQKFMSHILLSAETHNFPSGVAPFPGAETGTGGRIRDVQATGTGANVTAGTAAYAVGSLNIPGYDLPWEEKWEYPSNLAKPLTIEIEASNGASDYGNKFGEPVITGFTRSFGLRLPNGERREYIKPIMFSGGVGQLDDRHLHKGQPEKGMLVVKVGGPAYRIGLGGGAASSRVQDAAQAALDFDAVQRGDAEMENKMNRVIRAAIECRDANPIVSIHDQGAGGNGNVLKEISAPNGAELDIRKVVVGDPTMSVRELWGAEFQENDAILIRPEDREFIEEVGRRENVPVMILGEITDTGHMVVKDSKTGETAVDLDLDLVLGDMPKKTFVDHHVPMQLQPLTLPADLTVSGALDRVLRLLSVGSKRFLTTKVDRSVTGLIARQQCCGPLHLPLSDVAVFCQSHFSTTGCATAIGEQPVKGLVNPAAMGRLTVGEACTNLVWAAITDLADVKCSGNWMWASKLEGEGAAMYDCCEAMGKAMLELGIAVDGGKDSLSMAAKVGDELVKAPGTLVVSVYAACPDVSLTVTPDLKHPGESVLLFVDLSAGHCRLGGSALAQTFKQVGDDCPDCDTALLDRGFRATQRLLRERALLAGHDRSDGGLITTLLEMAFGGNCGIEVELKSETDSLLNVLFCEELGLVVEVAEANLPRVLEVYREAQVPVQQIGRSVAGDRVTVRFNGEVVLDDAMTALRDLWEATSFELEKLQCNPECVAQEQAGLKKRHAPRWELTYTPRETPAEWKAEASKYKVAIIREEGSNGDREMAAAMFAAGFEPWDVHVRDLLSGAVTLDQFRGVVFVGGFSYADVLESARGWAATILFNKELKEQFDRFYARPDTFSLGICNGCQLMAQLNFVPWRGIEETKQPRFLQNKSGRFESRFVNVRVEKSNAVMLQGMEGSTLGVWVCHGEGRCFWPDEEVRKAAFEQNCVALRYVDDDGQPTMEYPMNPNGSEYSVVGLTSPDGRHLCMMPHPERVFMKFQWPYWPEKWTNPVSPWLKMFQNAREWCESHYSLC</sequence>
<evidence type="ECO:0000256" key="4">
    <source>
        <dbReference type="ARBA" id="ARBA00022598"/>
    </source>
</evidence>
<dbReference type="FunFam" id="3.30.1330.10:FF:000007">
    <property type="entry name" value="Phosphoribosylformylglycinamidine synthase, putative"/>
    <property type="match status" value="1"/>
</dbReference>
<keyword evidence="6" id="KW-0547">Nucleotide-binding</keyword>
<dbReference type="HAMAP" id="MF_00419">
    <property type="entry name" value="PurL_1"/>
    <property type="match status" value="1"/>
</dbReference>
<dbReference type="InterPro" id="IPR029062">
    <property type="entry name" value="Class_I_gatase-like"/>
</dbReference>
<keyword evidence="4" id="KW-0436">Ligase</keyword>
<feature type="domain" description="PurM-like C-terminal" evidence="15">
    <location>
        <begin position="578"/>
        <end position="733"/>
    </location>
</feature>
<evidence type="ECO:0000259" key="18">
    <source>
        <dbReference type="Pfam" id="PF22689"/>
    </source>
</evidence>
<dbReference type="Gene3D" id="3.90.650.10">
    <property type="entry name" value="PurM-like C-terminal domain"/>
    <property type="match status" value="2"/>
</dbReference>
<proteinExistence type="inferred from homology"/>
<dbReference type="NCBIfam" id="NF003672">
    <property type="entry name" value="PRK05297.1"/>
    <property type="match status" value="1"/>
</dbReference>
<evidence type="ECO:0000256" key="8">
    <source>
        <dbReference type="ARBA" id="ARBA00022840"/>
    </source>
</evidence>
<evidence type="ECO:0000256" key="3">
    <source>
        <dbReference type="ARBA" id="ARBA00012747"/>
    </source>
</evidence>
<evidence type="ECO:0000256" key="6">
    <source>
        <dbReference type="ARBA" id="ARBA00022741"/>
    </source>
</evidence>
<dbReference type="InterPro" id="IPR036676">
    <property type="entry name" value="PurM-like_C_sf"/>
</dbReference>
<dbReference type="SUPFAM" id="SSF52317">
    <property type="entry name" value="Class I glutamine amidotransferase-like"/>
    <property type="match status" value="1"/>
</dbReference>
<evidence type="ECO:0000256" key="10">
    <source>
        <dbReference type="ARBA" id="ARBA00022962"/>
    </source>
</evidence>
<evidence type="ECO:0000313" key="20">
    <source>
        <dbReference type="Proteomes" id="UP000008312"/>
    </source>
</evidence>
<dbReference type="InterPro" id="IPR036921">
    <property type="entry name" value="PurM-like_N_sf"/>
</dbReference>
<evidence type="ECO:0000256" key="1">
    <source>
        <dbReference type="ARBA" id="ARBA00004920"/>
    </source>
</evidence>
<dbReference type="PANTHER" id="PTHR10099:SF1">
    <property type="entry name" value="PHOSPHORIBOSYLFORMYLGLYCINAMIDINE SYNTHASE"/>
    <property type="match status" value="1"/>
</dbReference>
<evidence type="ECO:0000256" key="7">
    <source>
        <dbReference type="ARBA" id="ARBA00022755"/>
    </source>
</evidence>
<dbReference type="GO" id="GO:0005524">
    <property type="term" value="F:ATP binding"/>
    <property type="evidence" value="ECO:0007669"/>
    <property type="project" value="UniProtKB-KW"/>
</dbReference>
<gene>
    <name evidence="19" type="ORF">GSBLH_T00002405001</name>
</gene>
<evidence type="ECO:0000256" key="12">
    <source>
        <dbReference type="ARBA" id="ARBA00032632"/>
    </source>
</evidence>
<dbReference type="InParanoid" id="D8M426"/>
<evidence type="ECO:0000259" key="16">
    <source>
        <dbReference type="Pfam" id="PF18072"/>
    </source>
</evidence>
<evidence type="ECO:0000256" key="14">
    <source>
        <dbReference type="ARBA" id="ARBA00071729"/>
    </source>
</evidence>
<dbReference type="OMA" id="LSANWMW"/>
<dbReference type="Gene3D" id="1.10.8.750">
    <property type="entry name" value="Phosphoribosylformylglycinamidine synthase, linker domain"/>
    <property type="match status" value="1"/>
</dbReference>
<dbReference type="InterPro" id="IPR055181">
    <property type="entry name" value="FGAR-AT_PurM_N-like"/>
</dbReference>